<protein>
    <submittedName>
        <fullName evidence="2">Uncharacterized protein</fullName>
    </submittedName>
</protein>
<feature type="transmembrane region" description="Helical" evidence="1">
    <location>
        <begin position="138"/>
        <end position="164"/>
    </location>
</feature>
<keyword evidence="1" id="KW-1133">Transmembrane helix</keyword>
<dbReference type="Proteomes" id="UP000239757">
    <property type="component" value="Unassembled WGS sequence"/>
</dbReference>
<keyword evidence="1" id="KW-0812">Transmembrane</keyword>
<evidence type="ECO:0000313" key="2">
    <source>
        <dbReference type="EMBL" id="PPS00127.1"/>
    </source>
</evidence>
<dbReference type="EMBL" id="KZ665355">
    <property type="protein sequence ID" value="PPS00127.1"/>
    <property type="molecule type" value="Genomic_DNA"/>
</dbReference>
<organism evidence="2 3">
    <name type="scientific">Gossypium barbadense</name>
    <name type="common">Sea Island cotton</name>
    <name type="synonym">Hibiscus barbadensis</name>
    <dbReference type="NCBI Taxonomy" id="3634"/>
    <lineage>
        <taxon>Eukaryota</taxon>
        <taxon>Viridiplantae</taxon>
        <taxon>Streptophyta</taxon>
        <taxon>Embryophyta</taxon>
        <taxon>Tracheophyta</taxon>
        <taxon>Spermatophyta</taxon>
        <taxon>Magnoliopsida</taxon>
        <taxon>eudicotyledons</taxon>
        <taxon>Gunneridae</taxon>
        <taxon>Pentapetalae</taxon>
        <taxon>rosids</taxon>
        <taxon>malvids</taxon>
        <taxon>Malvales</taxon>
        <taxon>Malvaceae</taxon>
        <taxon>Malvoideae</taxon>
        <taxon>Gossypium</taxon>
    </lineage>
</organism>
<reference evidence="2 3" key="1">
    <citation type="submission" date="2015-01" db="EMBL/GenBank/DDBJ databases">
        <title>Genome of allotetraploid Gossypium barbadense reveals genomic plasticity and fiber elongation in cotton evolution.</title>
        <authorList>
            <person name="Chen X."/>
            <person name="Liu X."/>
            <person name="Zhao B."/>
            <person name="Zheng H."/>
            <person name="Hu Y."/>
            <person name="Lu G."/>
            <person name="Yang C."/>
            <person name="Chen J."/>
            <person name="Shan C."/>
            <person name="Zhang L."/>
            <person name="Zhou Y."/>
            <person name="Wang L."/>
            <person name="Guo W."/>
            <person name="Bai Y."/>
            <person name="Ruan J."/>
            <person name="Shangguan X."/>
            <person name="Mao Y."/>
            <person name="Jiang J."/>
            <person name="Zhu Y."/>
            <person name="Lei J."/>
            <person name="Kang H."/>
            <person name="Chen S."/>
            <person name="He X."/>
            <person name="Wang R."/>
            <person name="Wang Y."/>
            <person name="Chen J."/>
            <person name="Wang L."/>
            <person name="Yu S."/>
            <person name="Wang B."/>
            <person name="Wei J."/>
            <person name="Song S."/>
            <person name="Lu X."/>
            <person name="Gao Z."/>
            <person name="Gu W."/>
            <person name="Deng X."/>
            <person name="Ma D."/>
            <person name="Wang S."/>
            <person name="Liang W."/>
            <person name="Fang L."/>
            <person name="Cai C."/>
            <person name="Zhu X."/>
            <person name="Zhou B."/>
            <person name="Zhang Y."/>
            <person name="Chen Z."/>
            <person name="Xu S."/>
            <person name="Zhu R."/>
            <person name="Wang S."/>
            <person name="Zhang T."/>
            <person name="Zhao G."/>
        </authorList>
    </citation>
    <scope>NUCLEOTIDE SEQUENCE [LARGE SCALE GENOMIC DNA]</scope>
    <source>
        <strain evidence="3">cv. Xinhai21</strain>
        <tissue evidence="2">Leaf</tissue>
    </source>
</reference>
<keyword evidence="1" id="KW-0472">Membrane</keyword>
<sequence length="210" mass="21646">MNTISSCCHGTLSFNIDSGSVFCAPAPRCTSGGANPHNLVYSCVTLVTYMLASPLAAHLGGLRTTYISPVTSVLAGLRAQYPVPSPAVDIGRLVTHILAALLEQFLCCGRAASRAGGASSSPPPPHQVVIGGLVPPGLLLAIWLLASLDFCIMITIPAFCIRAIGAYGFHSRIPATAPGPPPGAEIQVLTLRFGSYFSQADGPAFSSLPS</sequence>
<evidence type="ECO:0000313" key="3">
    <source>
        <dbReference type="Proteomes" id="UP000239757"/>
    </source>
</evidence>
<proteinExistence type="predicted"/>
<dbReference type="AlphaFoldDB" id="A0A2P5X9X8"/>
<name>A0A2P5X9X8_GOSBA</name>
<accession>A0A2P5X9X8</accession>
<evidence type="ECO:0000256" key="1">
    <source>
        <dbReference type="SAM" id="Phobius"/>
    </source>
</evidence>
<gene>
    <name evidence="2" type="ORF">GOBAR_AA20536</name>
</gene>